<accession>A0ABD5JY74</accession>
<proteinExistence type="predicted"/>
<organism evidence="2 3">
    <name type="scientific">Ochrobactrum teleogrylli</name>
    <dbReference type="NCBI Taxonomy" id="2479765"/>
    <lineage>
        <taxon>Bacteria</taxon>
        <taxon>Pseudomonadati</taxon>
        <taxon>Pseudomonadota</taxon>
        <taxon>Alphaproteobacteria</taxon>
        <taxon>Hyphomicrobiales</taxon>
        <taxon>Brucellaceae</taxon>
        <taxon>Brucella/Ochrobactrum group</taxon>
        <taxon>Ochrobactrum</taxon>
    </lineage>
</organism>
<dbReference type="AlphaFoldDB" id="A0ABD5JY74"/>
<sequence length="141" mass="15071">MMNAIFKTACINGFIAMAFLASPGSAFAKSPCDGVTTSLTKQQRSDYSALIAKSLRKKVKPTAVKIDSFMQSGEWAVVYADVPVADPGYFFFDLSGKTPQLKDVWGGMADRSEVPDLVKWAKKLGANGKIASCFADTATAS</sequence>
<evidence type="ECO:0000313" key="2">
    <source>
        <dbReference type="EMBL" id="MEJ5900782.1"/>
    </source>
</evidence>
<name>A0ABD5JY74_9HYPH</name>
<feature type="chain" id="PRO_5044830655" evidence="1">
    <location>
        <begin position="29"/>
        <end position="141"/>
    </location>
</feature>
<reference evidence="2 3" key="1">
    <citation type="submission" date="2024-03" db="EMBL/GenBank/DDBJ databases">
        <title>Reference genomes for the five species model microbial community.</title>
        <authorList>
            <person name="Padfield D."/>
        </authorList>
    </citation>
    <scope>NUCLEOTIDE SEQUENCE [LARGE SCALE GENOMIC DNA]</scope>
    <source>
        <strain evidence="2 3">AB1</strain>
    </source>
</reference>
<keyword evidence="1" id="KW-0732">Signal</keyword>
<evidence type="ECO:0000256" key="1">
    <source>
        <dbReference type="SAM" id="SignalP"/>
    </source>
</evidence>
<dbReference type="Proteomes" id="UP001362311">
    <property type="component" value="Unassembled WGS sequence"/>
</dbReference>
<comment type="caution">
    <text evidence="2">The sequence shown here is derived from an EMBL/GenBank/DDBJ whole genome shotgun (WGS) entry which is preliminary data.</text>
</comment>
<protein>
    <submittedName>
        <fullName evidence="2">Uncharacterized protein</fullName>
    </submittedName>
</protein>
<gene>
    <name evidence="2" type="ORF">WIX40_11760</name>
</gene>
<dbReference type="EMBL" id="JBBHKQ010000001">
    <property type="protein sequence ID" value="MEJ5900782.1"/>
    <property type="molecule type" value="Genomic_DNA"/>
</dbReference>
<dbReference type="RefSeq" id="WP_235858907.1">
    <property type="nucleotide sequence ID" value="NZ_JBBHKQ010000001.1"/>
</dbReference>
<feature type="signal peptide" evidence="1">
    <location>
        <begin position="1"/>
        <end position="28"/>
    </location>
</feature>
<evidence type="ECO:0000313" key="3">
    <source>
        <dbReference type="Proteomes" id="UP001362311"/>
    </source>
</evidence>